<feature type="domain" description="ABC transmembrane type-1" evidence="12">
    <location>
        <begin position="710"/>
        <end position="996"/>
    </location>
</feature>
<dbReference type="InterPro" id="IPR011527">
    <property type="entry name" value="ABC1_TM_dom"/>
</dbReference>
<dbReference type="GO" id="GO:0015421">
    <property type="term" value="F:ABC-type oligopeptide transporter activity"/>
    <property type="evidence" value="ECO:0007669"/>
    <property type="project" value="TreeGrafter"/>
</dbReference>
<dbReference type="InterPro" id="IPR027417">
    <property type="entry name" value="P-loop_NTPase"/>
</dbReference>
<comment type="similarity">
    <text evidence="2">Belongs to the ABC transporter superfamily. ABCB family. Multidrug resistance exporter (TC 3.A.1.201) subfamily.</text>
</comment>
<feature type="transmembrane region" description="Helical" evidence="10">
    <location>
        <begin position="289"/>
        <end position="311"/>
    </location>
</feature>
<dbReference type="CDD" id="cd18577">
    <property type="entry name" value="ABC_6TM_Pgp_ABCB1_D1_like"/>
    <property type="match status" value="1"/>
</dbReference>
<evidence type="ECO:0000259" key="11">
    <source>
        <dbReference type="PROSITE" id="PS50893"/>
    </source>
</evidence>
<proteinExistence type="inferred from homology"/>
<dbReference type="Gene3D" id="1.20.1560.10">
    <property type="entry name" value="ABC transporter type 1, transmembrane domain"/>
    <property type="match status" value="1"/>
</dbReference>
<feature type="domain" description="ABC transporter" evidence="11">
    <location>
        <begin position="388"/>
        <end position="633"/>
    </location>
</feature>
<dbReference type="SMART" id="SM00382">
    <property type="entry name" value="AAA"/>
    <property type="match status" value="2"/>
</dbReference>
<dbReference type="PANTHER" id="PTHR43394">
    <property type="entry name" value="ATP-DEPENDENT PERMEASE MDL1, MITOCHONDRIAL"/>
    <property type="match status" value="1"/>
</dbReference>
<feature type="domain" description="ABC transporter" evidence="11">
    <location>
        <begin position="1031"/>
        <end position="1262"/>
    </location>
</feature>
<sequence>MLKSIAPSALVDDEKRGPSLQEVTGLSEEEKAIIHRQLDVSGSSIGYFALFRHASVGEIIAIVVALFASIAAGTIMPLMTLVYGNFTGSFTSFSVDLVTVQNFQDQINQFALYFVYLGFASFVTSWISFVGFSYAGERMTQRIRELYLCAIFKQNIAYFDFLGSGEIATRISSDMNLVQDGIGHKIGLFIKGMSTFTSAIIVGFIRSWKLSMIMLSGTVVLVLIAGFNGFMMKKTQTLSIDEYATAASLAEEVLASARTVAAYGTQSRFQKKYKILLDKASDYDFRAKLWLSLIIAGVMGILNLEYALAFWQGNKLLRDGEVGVPNIVTAVMVIMAAGLSISSTLPHIQAFGTAVAAANKVFNTIERKSPIDPDSEEGEIPESFVGNIEFKSVNHIYPSRLDTTVLTDFSLEIPAGKTVALVGASGSGKSTILGLLERFYLPVKGQILLDGKDIATLNLRWLRQHMAIVSQESILFSTSIYDCIAHGLASTKYADAPEEKKAGFIENAARIANAHDFINELPEKYQTKVGERGSLLSGGQKQRIAIARAIVSEPKILLLDEATAALDTMSESTVQEALDRAAKDRTTIVIAHRLTTIKNADHIVVMSQGQIAEQGTHDELCRLGRVYSGLVQAQELSSKISSDNRISLQNKAKKEEGNEESDKSSLVQTEAVTPPMAIEKFEKEGGKDDSTWALIRFGWEMNTGQHTMMAIGLIFSFLAGCDPAVQAIFLGNAINSLLSPGTSMGGLGIGFWCWMFFMLGLVNWLLYFARGLALSKGSARLIRNVRERAFASMLRQDIEFYDSDVATSGALANFLSSESNRLAGLSGSNLGTILSAAASVFIGIVIGCSFGWKLALVCTSTIPLLLACGYFRLKAIGGMEQRTKETTDAASFACEIASSIRTVATLSLEKHLLSEYHDKLVDQARGNLKFINVSGSLFALSEGLSLLVLALVFWYGGGLMLGHEYTVLQFFIIDLAIIGAAENAGAIFNFAPDMSDARKAAALLKSFVNRVPKIDHWSTSGKNIETLNGKIQLQDVHFTYPGRPDHFVLRGVSIQAEPGEFVALVGASGSGKSTVLQLLERFYDATSGGVFVDDMNVKGYNLQDYRAQLAIVSQETTLYTGTIRENVLADKDASQEAIATANIHEFIMSLPDGLNTLVGAKGTLLSGGQRQRIAIARALLRNPKVLLLDEATSALDSTSERAVQAALDLAAQGRTTIAVAHRLSTIRHANMIYVFEQGRVVEKGRHDELIDRRGVYWGLARLQAIDVV</sequence>
<dbReference type="PROSITE" id="PS50893">
    <property type="entry name" value="ABC_TRANSPORTER_2"/>
    <property type="match status" value="2"/>
</dbReference>
<organism evidence="13 14">
    <name type="scientific">Periconia macrospinosa</name>
    <dbReference type="NCBI Taxonomy" id="97972"/>
    <lineage>
        <taxon>Eukaryota</taxon>
        <taxon>Fungi</taxon>
        <taxon>Dikarya</taxon>
        <taxon>Ascomycota</taxon>
        <taxon>Pezizomycotina</taxon>
        <taxon>Dothideomycetes</taxon>
        <taxon>Pleosporomycetidae</taxon>
        <taxon>Pleosporales</taxon>
        <taxon>Massarineae</taxon>
        <taxon>Periconiaceae</taxon>
        <taxon>Periconia</taxon>
    </lineage>
</organism>
<evidence type="ECO:0000313" key="14">
    <source>
        <dbReference type="Proteomes" id="UP000244855"/>
    </source>
</evidence>
<dbReference type="GO" id="GO:0090374">
    <property type="term" value="P:oligopeptide export from mitochondrion"/>
    <property type="evidence" value="ECO:0007669"/>
    <property type="project" value="TreeGrafter"/>
</dbReference>
<dbReference type="Proteomes" id="UP000244855">
    <property type="component" value="Unassembled WGS sequence"/>
</dbReference>
<feature type="transmembrane region" description="Helical" evidence="10">
    <location>
        <begin position="709"/>
        <end position="729"/>
    </location>
</feature>
<feature type="transmembrane region" description="Helical" evidence="10">
    <location>
        <begin position="59"/>
        <end position="83"/>
    </location>
</feature>
<feature type="transmembrane region" description="Helical" evidence="10">
    <location>
        <begin position="749"/>
        <end position="769"/>
    </location>
</feature>
<keyword evidence="14" id="KW-1185">Reference proteome</keyword>
<evidence type="ECO:0000256" key="2">
    <source>
        <dbReference type="ARBA" id="ARBA00007577"/>
    </source>
</evidence>
<accession>A0A2V1CZN9</accession>
<dbReference type="CDD" id="cd03249">
    <property type="entry name" value="ABC_MTABC3_MDL1_MDL2"/>
    <property type="match status" value="2"/>
</dbReference>
<dbReference type="InterPro" id="IPR039421">
    <property type="entry name" value="Type_1_exporter"/>
</dbReference>
<dbReference type="AlphaFoldDB" id="A0A2V1CZN9"/>
<reference evidence="13 14" key="1">
    <citation type="journal article" date="2018" name="Sci. Rep.">
        <title>Comparative genomics provides insights into the lifestyle and reveals functional heterogeneity of dark septate endophytic fungi.</title>
        <authorList>
            <person name="Knapp D.G."/>
            <person name="Nemeth J.B."/>
            <person name="Barry K."/>
            <person name="Hainaut M."/>
            <person name="Henrissat B."/>
            <person name="Johnson J."/>
            <person name="Kuo A."/>
            <person name="Lim J.H.P."/>
            <person name="Lipzen A."/>
            <person name="Nolan M."/>
            <person name="Ohm R.A."/>
            <person name="Tamas L."/>
            <person name="Grigoriev I.V."/>
            <person name="Spatafora J.W."/>
            <person name="Nagy L.G."/>
            <person name="Kovacs G.M."/>
        </authorList>
    </citation>
    <scope>NUCLEOTIDE SEQUENCE [LARGE SCALE GENOMIC DNA]</scope>
    <source>
        <strain evidence="13 14">DSE2036</strain>
    </source>
</reference>
<keyword evidence="7 10" id="KW-1133">Transmembrane helix</keyword>
<dbReference type="PROSITE" id="PS50929">
    <property type="entry name" value="ABC_TM1F"/>
    <property type="match status" value="2"/>
</dbReference>
<evidence type="ECO:0000313" key="13">
    <source>
        <dbReference type="EMBL" id="PVH91185.1"/>
    </source>
</evidence>
<dbReference type="Gene3D" id="3.40.50.300">
    <property type="entry name" value="P-loop containing nucleotide triphosphate hydrolases"/>
    <property type="match status" value="2"/>
</dbReference>
<dbReference type="InterPro" id="IPR017871">
    <property type="entry name" value="ABC_transporter-like_CS"/>
</dbReference>
<keyword evidence="8 10" id="KW-0472">Membrane</keyword>
<dbReference type="SUPFAM" id="SSF90123">
    <property type="entry name" value="ABC transporter transmembrane region"/>
    <property type="match status" value="2"/>
</dbReference>
<evidence type="ECO:0000256" key="1">
    <source>
        <dbReference type="ARBA" id="ARBA00004141"/>
    </source>
</evidence>
<keyword evidence="5" id="KW-0547">Nucleotide-binding</keyword>
<protein>
    <submittedName>
        <fullName evidence="13">Leptomycin B resistance protein pmd1</fullName>
    </submittedName>
</protein>
<dbReference type="Pfam" id="PF00664">
    <property type="entry name" value="ABC_membrane"/>
    <property type="match status" value="2"/>
</dbReference>
<evidence type="ECO:0000256" key="3">
    <source>
        <dbReference type="ARBA" id="ARBA00022448"/>
    </source>
</evidence>
<evidence type="ECO:0000256" key="6">
    <source>
        <dbReference type="ARBA" id="ARBA00022840"/>
    </source>
</evidence>
<evidence type="ECO:0000256" key="7">
    <source>
        <dbReference type="ARBA" id="ARBA00022989"/>
    </source>
</evidence>
<keyword evidence="6" id="KW-0067">ATP-binding</keyword>
<dbReference type="STRING" id="97972.A0A2V1CZN9"/>
<evidence type="ECO:0000256" key="8">
    <source>
        <dbReference type="ARBA" id="ARBA00023136"/>
    </source>
</evidence>
<feature type="transmembrane region" description="Helical" evidence="10">
    <location>
        <begin position="930"/>
        <end position="955"/>
    </location>
</feature>
<dbReference type="InterPro" id="IPR003593">
    <property type="entry name" value="AAA+_ATPase"/>
</dbReference>
<dbReference type="SUPFAM" id="SSF52540">
    <property type="entry name" value="P-loop containing nucleoside triphosphate hydrolases"/>
    <property type="match status" value="2"/>
</dbReference>
<evidence type="ECO:0000259" key="12">
    <source>
        <dbReference type="PROSITE" id="PS50929"/>
    </source>
</evidence>
<dbReference type="InterPro" id="IPR036640">
    <property type="entry name" value="ABC1_TM_sf"/>
</dbReference>
<dbReference type="GO" id="GO:0005524">
    <property type="term" value="F:ATP binding"/>
    <property type="evidence" value="ECO:0007669"/>
    <property type="project" value="UniProtKB-KW"/>
</dbReference>
<dbReference type="InterPro" id="IPR003439">
    <property type="entry name" value="ABC_transporter-like_ATP-bd"/>
</dbReference>
<feature type="domain" description="ABC transmembrane type-1" evidence="12">
    <location>
        <begin position="63"/>
        <end position="353"/>
    </location>
</feature>
<feature type="region of interest" description="Disordered" evidence="9">
    <location>
        <begin position="647"/>
        <end position="669"/>
    </location>
</feature>
<feature type="transmembrane region" description="Helical" evidence="10">
    <location>
        <begin position="110"/>
        <end position="135"/>
    </location>
</feature>
<comment type="subcellular location">
    <subcellularLocation>
        <location evidence="1">Membrane</location>
        <topology evidence="1">Multi-pass membrane protein</topology>
    </subcellularLocation>
</comment>
<dbReference type="GO" id="GO:0016887">
    <property type="term" value="F:ATP hydrolysis activity"/>
    <property type="evidence" value="ECO:0007669"/>
    <property type="project" value="InterPro"/>
</dbReference>
<dbReference type="FunFam" id="3.40.50.300:FF:000205">
    <property type="entry name" value="ABC transporter B family member 4"/>
    <property type="match status" value="1"/>
</dbReference>
<evidence type="ECO:0000256" key="5">
    <source>
        <dbReference type="ARBA" id="ARBA00022741"/>
    </source>
</evidence>
<feature type="transmembrane region" description="Helical" evidence="10">
    <location>
        <begin position="852"/>
        <end position="873"/>
    </location>
</feature>
<dbReference type="PROSITE" id="PS00211">
    <property type="entry name" value="ABC_TRANSPORTER_1"/>
    <property type="match status" value="2"/>
</dbReference>
<feature type="transmembrane region" description="Helical" evidence="10">
    <location>
        <begin position="186"/>
        <end position="205"/>
    </location>
</feature>
<evidence type="ECO:0000256" key="10">
    <source>
        <dbReference type="SAM" id="Phobius"/>
    </source>
</evidence>
<dbReference type="FunFam" id="3.40.50.300:FF:000967">
    <property type="entry name" value="ABC multidrug transporter mdr4"/>
    <property type="match status" value="1"/>
</dbReference>
<gene>
    <name evidence="13" type="ORF">DM02DRAFT_706403</name>
</gene>
<keyword evidence="4 10" id="KW-0812">Transmembrane</keyword>
<dbReference type="Pfam" id="PF00005">
    <property type="entry name" value="ABC_tran"/>
    <property type="match status" value="2"/>
</dbReference>
<feature type="transmembrane region" description="Helical" evidence="10">
    <location>
        <begin position="211"/>
        <end position="230"/>
    </location>
</feature>
<dbReference type="PANTHER" id="PTHR43394:SF1">
    <property type="entry name" value="ATP-BINDING CASSETTE SUB-FAMILY B MEMBER 10, MITOCHONDRIAL"/>
    <property type="match status" value="1"/>
</dbReference>
<dbReference type="CDD" id="cd18578">
    <property type="entry name" value="ABC_6TM_Pgp_ABCB1_D2_like"/>
    <property type="match status" value="1"/>
</dbReference>
<dbReference type="GO" id="GO:0005743">
    <property type="term" value="C:mitochondrial inner membrane"/>
    <property type="evidence" value="ECO:0007669"/>
    <property type="project" value="TreeGrafter"/>
</dbReference>
<feature type="transmembrane region" description="Helical" evidence="10">
    <location>
        <begin position="967"/>
        <end position="991"/>
    </location>
</feature>
<dbReference type="OrthoDB" id="6500128at2759"/>
<evidence type="ECO:0000256" key="4">
    <source>
        <dbReference type="ARBA" id="ARBA00022692"/>
    </source>
</evidence>
<feature type="compositionally biased region" description="Basic and acidic residues" evidence="9">
    <location>
        <begin position="652"/>
        <end position="663"/>
    </location>
</feature>
<feature type="transmembrane region" description="Helical" evidence="10">
    <location>
        <begin position="323"/>
        <end position="341"/>
    </location>
</feature>
<evidence type="ECO:0000256" key="9">
    <source>
        <dbReference type="SAM" id="MobiDB-lite"/>
    </source>
</evidence>
<name>A0A2V1CZN9_9PLEO</name>
<feature type="transmembrane region" description="Helical" evidence="10">
    <location>
        <begin position="822"/>
        <end position="846"/>
    </location>
</feature>
<dbReference type="EMBL" id="KZ805933">
    <property type="protein sequence ID" value="PVH91185.1"/>
    <property type="molecule type" value="Genomic_DNA"/>
</dbReference>
<keyword evidence="3" id="KW-0813">Transport</keyword>